<keyword evidence="2" id="KW-1003">Cell membrane</keyword>
<sequence length="168" mass="18256">MSDPNINPYASQTVNLDDDPRTGELASRWTRLWAALIDALINMAYAIPLAFAFGTMQLAMKGQTPSFGTTLMLAGLGFLCFVAIHGYLLHTKGQTVGKSLLGIRIVSTSDQPVPLAQLLLRRYLPISVVAIIPVVGGILTVIDVLFIFRDDKRCIHDMIADTKVVNAA</sequence>
<feature type="domain" description="RDD" evidence="7">
    <location>
        <begin position="26"/>
        <end position="160"/>
    </location>
</feature>
<gene>
    <name evidence="8" type="ORF">GCM10007907_30020</name>
</gene>
<keyword evidence="5 6" id="KW-0472">Membrane</keyword>
<dbReference type="InterPro" id="IPR010432">
    <property type="entry name" value="RDD"/>
</dbReference>
<keyword evidence="3 6" id="KW-0812">Transmembrane</keyword>
<comment type="caution">
    <text evidence="8">The sequence shown here is derived from an EMBL/GenBank/DDBJ whole genome shotgun (WGS) entry which is preliminary data.</text>
</comment>
<evidence type="ECO:0000256" key="6">
    <source>
        <dbReference type="SAM" id="Phobius"/>
    </source>
</evidence>
<comment type="subcellular location">
    <subcellularLocation>
        <location evidence="1">Cell membrane</location>
        <topology evidence="1">Multi-pass membrane protein</topology>
    </subcellularLocation>
</comment>
<dbReference type="InterPro" id="IPR051791">
    <property type="entry name" value="Pra-immunoreactive"/>
</dbReference>
<keyword evidence="9" id="KW-1185">Reference proteome</keyword>
<evidence type="ECO:0000313" key="8">
    <source>
        <dbReference type="EMBL" id="GLR14212.1"/>
    </source>
</evidence>
<dbReference type="PANTHER" id="PTHR36115:SF4">
    <property type="entry name" value="MEMBRANE PROTEIN"/>
    <property type="match status" value="1"/>
</dbReference>
<feature type="transmembrane region" description="Helical" evidence="6">
    <location>
        <begin position="66"/>
        <end position="88"/>
    </location>
</feature>
<reference evidence="9" key="1">
    <citation type="journal article" date="2019" name="Int. J. Syst. Evol. Microbiol.">
        <title>The Global Catalogue of Microorganisms (GCM) 10K type strain sequencing project: providing services to taxonomists for standard genome sequencing and annotation.</title>
        <authorList>
            <consortium name="The Broad Institute Genomics Platform"/>
            <consortium name="The Broad Institute Genome Sequencing Center for Infectious Disease"/>
            <person name="Wu L."/>
            <person name="Ma J."/>
        </authorList>
    </citation>
    <scope>NUCLEOTIDE SEQUENCE [LARGE SCALE GENOMIC DNA]</scope>
    <source>
        <strain evidence="9">NBRC 110044</strain>
    </source>
</reference>
<evidence type="ECO:0000256" key="1">
    <source>
        <dbReference type="ARBA" id="ARBA00004651"/>
    </source>
</evidence>
<protein>
    <recommendedName>
        <fullName evidence="7">RDD domain-containing protein</fullName>
    </recommendedName>
</protein>
<evidence type="ECO:0000256" key="4">
    <source>
        <dbReference type="ARBA" id="ARBA00022989"/>
    </source>
</evidence>
<accession>A0ABQ5YI73</accession>
<evidence type="ECO:0000259" key="7">
    <source>
        <dbReference type="Pfam" id="PF06271"/>
    </source>
</evidence>
<evidence type="ECO:0000256" key="2">
    <source>
        <dbReference type="ARBA" id="ARBA00022475"/>
    </source>
</evidence>
<feature type="transmembrane region" description="Helical" evidence="6">
    <location>
        <begin position="123"/>
        <end position="148"/>
    </location>
</feature>
<dbReference type="Pfam" id="PF06271">
    <property type="entry name" value="RDD"/>
    <property type="match status" value="1"/>
</dbReference>
<dbReference type="RefSeq" id="WP_284197287.1">
    <property type="nucleotide sequence ID" value="NZ_BSOG01000003.1"/>
</dbReference>
<evidence type="ECO:0000313" key="9">
    <source>
        <dbReference type="Proteomes" id="UP001156706"/>
    </source>
</evidence>
<evidence type="ECO:0000256" key="3">
    <source>
        <dbReference type="ARBA" id="ARBA00022692"/>
    </source>
</evidence>
<dbReference type="EMBL" id="BSOG01000003">
    <property type="protein sequence ID" value="GLR14212.1"/>
    <property type="molecule type" value="Genomic_DNA"/>
</dbReference>
<keyword evidence="4 6" id="KW-1133">Transmembrane helix</keyword>
<organism evidence="8 9">
    <name type="scientific">Chitinimonas prasina</name>
    <dbReference type="NCBI Taxonomy" id="1434937"/>
    <lineage>
        <taxon>Bacteria</taxon>
        <taxon>Pseudomonadati</taxon>
        <taxon>Pseudomonadota</taxon>
        <taxon>Betaproteobacteria</taxon>
        <taxon>Neisseriales</taxon>
        <taxon>Chitinibacteraceae</taxon>
        <taxon>Chitinimonas</taxon>
    </lineage>
</organism>
<dbReference type="Proteomes" id="UP001156706">
    <property type="component" value="Unassembled WGS sequence"/>
</dbReference>
<feature type="transmembrane region" description="Helical" evidence="6">
    <location>
        <begin position="32"/>
        <end position="54"/>
    </location>
</feature>
<proteinExistence type="predicted"/>
<name>A0ABQ5YI73_9NEIS</name>
<evidence type="ECO:0000256" key="5">
    <source>
        <dbReference type="ARBA" id="ARBA00023136"/>
    </source>
</evidence>
<dbReference type="PANTHER" id="PTHR36115">
    <property type="entry name" value="PROLINE-RICH ANTIGEN HOMOLOG-RELATED"/>
    <property type="match status" value="1"/>
</dbReference>